<dbReference type="AlphaFoldDB" id="A0AA41YYF6"/>
<dbReference type="EMBL" id="JAPDNT010000040">
    <property type="protein sequence ID" value="MCW3477552.1"/>
    <property type="molecule type" value="Genomic_DNA"/>
</dbReference>
<accession>A0AA41YYF6</accession>
<dbReference type="Proteomes" id="UP001165679">
    <property type="component" value="Unassembled WGS sequence"/>
</dbReference>
<organism evidence="1 2">
    <name type="scientific">Limobrevibacterium gyesilva</name>
    <dbReference type="NCBI Taxonomy" id="2991712"/>
    <lineage>
        <taxon>Bacteria</taxon>
        <taxon>Pseudomonadati</taxon>
        <taxon>Pseudomonadota</taxon>
        <taxon>Alphaproteobacteria</taxon>
        <taxon>Acetobacterales</taxon>
        <taxon>Acetobacteraceae</taxon>
        <taxon>Limobrevibacterium</taxon>
    </lineage>
</organism>
<keyword evidence="2" id="KW-1185">Reference proteome</keyword>
<reference evidence="1" key="1">
    <citation type="submission" date="2022-09" db="EMBL/GenBank/DDBJ databases">
        <title>Rhodovastum sp. nov. RN2-1 isolated from soil in Seongnam, South Korea.</title>
        <authorList>
            <person name="Le N.T."/>
        </authorList>
    </citation>
    <scope>NUCLEOTIDE SEQUENCE</scope>
    <source>
        <strain evidence="1">RN2-1</strain>
    </source>
</reference>
<dbReference type="RefSeq" id="WP_264716501.1">
    <property type="nucleotide sequence ID" value="NZ_JAPDNT010000040.1"/>
</dbReference>
<reference evidence="1" key="2">
    <citation type="submission" date="2022-10" db="EMBL/GenBank/DDBJ databases">
        <authorList>
            <person name="Trinh H.N."/>
        </authorList>
    </citation>
    <scope>NUCLEOTIDE SEQUENCE</scope>
    <source>
        <strain evidence="1">RN2-1</strain>
    </source>
</reference>
<proteinExistence type="predicted"/>
<gene>
    <name evidence="1" type="ORF">OL599_23600</name>
</gene>
<sequence length="97" mass="10994">MRDATQWAARPTGIGASIGGRETIKLAAAHAIDALSLDIRPSGFMWPRDKPFLWTPEECRAAVMGYQVKWKGDFDDFLKLLRGKWQMLDGYAFLHQP</sequence>
<comment type="caution">
    <text evidence="1">The sequence shown here is derived from an EMBL/GenBank/DDBJ whole genome shotgun (WGS) entry which is preliminary data.</text>
</comment>
<protein>
    <submittedName>
        <fullName evidence="1">Uncharacterized protein</fullName>
    </submittedName>
</protein>
<evidence type="ECO:0000313" key="2">
    <source>
        <dbReference type="Proteomes" id="UP001165679"/>
    </source>
</evidence>
<evidence type="ECO:0000313" key="1">
    <source>
        <dbReference type="EMBL" id="MCW3477552.1"/>
    </source>
</evidence>
<name>A0AA41YYF6_9PROT</name>